<dbReference type="InterPro" id="IPR033121">
    <property type="entry name" value="PEPTIDASE_A1"/>
</dbReference>
<name>A0A165BNW7_9APHY</name>
<dbReference type="RefSeq" id="XP_040759127.1">
    <property type="nucleotide sequence ID" value="XM_040913329.1"/>
</dbReference>
<feature type="domain" description="Peptidase A1" evidence="3">
    <location>
        <begin position="52"/>
        <end position="356"/>
    </location>
</feature>
<dbReference type="EMBL" id="KV427665">
    <property type="protein sequence ID" value="KZT01387.1"/>
    <property type="molecule type" value="Genomic_DNA"/>
</dbReference>
<dbReference type="GeneID" id="63830357"/>
<dbReference type="PROSITE" id="PS51767">
    <property type="entry name" value="PEPTIDASE_A1"/>
    <property type="match status" value="1"/>
</dbReference>
<dbReference type="CDD" id="cd05471">
    <property type="entry name" value="pepsin_like"/>
    <property type="match status" value="1"/>
</dbReference>
<dbReference type="AlphaFoldDB" id="A0A165BNW7"/>
<sequence>MKPVLQALAALCLLFAGHAGAENLYRVPIKSTLAQRRSDEASAPAVNAALKVITAVQAGDDQVFADVLVDTGSAILWVGALQPYVPGKYTQVINETFSIGYSGGGAEGIAYIDRVTIGDAVVDSQIIGAANYSVGLQIAKPIDGIFGLGPSGSNEDEVSGYYTTPTFVENLVSEGKIDRALFGIYVSPVSEEGIPEGLGEITFGGVDESRFQGEIEWLEQTEPYNQHWSFNVSSVSWGDQLLAEQPIDLALFPILDMVPGASIDLTSFLEGCAIFPSNMTAENLPDITIGVGSLNFVIPASRYIVPKTLYSALNITDDLTHTYIGAGGFGEFFLGQKFLEGAYSAYDMDNHLVGLAYPA</sequence>
<dbReference type="InterPro" id="IPR001461">
    <property type="entry name" value="Aspartic_peptidase_A1"/>
</dbReference>
<accession>A0A165BNW7</accession>
<organism evidence="4 5">
    <name type="scientific">Laetiporus sulphureus 93-53</name>
    <dbReference type="NCBI Taxonomy" id="1314785"/>
    <lineage>
        <taxon>Eukaryota</taxon>
        <taxon>Fungi</taxon>
        <taxon>Dikarya</taxon>
        <taxon>Basidiomycota</taxon>
        <taxon>Agaricomycotina</taxon>
        <taxon>Agaricomycetes</taxon>
        <taxon>Polyporales</taxon>
        <taxon>Laetiporus</taxon>
    </lineage>
</organism>
<dbReference type="OrthoDB" id="660550at2759"/>
<gene>
    <name evidence="4" type="ORF">LAESUDRAFT_763769</name>
</gene>
<dbReference type="InterPro" id="IPR034164">
    <property type="entry name" value="Pepsin-like_dom"/>
</dbReference>
<dbReference type="Proteomes" id="UP000076871">
    <property type="component" value="Unassembled WGS sequence"/>
</dbReference>
<protein>
    <submittedName>
        <fullName evidence="4">Acid protease</fullName>
    </submittedName>
</protein>
<evidence type="ECO:0000259" key="3">
    <source>
        <dbReference type="PROSITE" id="PS51767"/>
    </source>
</evidence>
<keyword evidence="4" id="KW-0645">Protease</keyword>
<dbReference type="GO" id="GO:0006508">
    <property type="term" value="P:proteolysis"/>
    <property type="evidence" value="ECO:0007669"/>
    <property type="project" value="UniProtKB-KW"/>
</dbReference>
<evidence type="ECO:0000256" key="1">
    <source>
        <dbReference type="ARBA" id="ARBA00007447"/>
    </source>
</evidence>
<dbReference type="SUPFAM" id="SSF50630">
    <property type="entry name" value="Acid proteases"/>
    <property type="match status" value="1"/>
</dbReference>
<proteinExistence type="inferred from homology"/>
<evidence type="ECO:0000313" key="5">
    <source>
        <dbReference type="Proteomes" id="UP000076871"/>
    </source>
</evidence>
<keyword evidence="2" id="KW-0732">Signal</keyword>
<dbReference type="PANTHER" id="PTHR47966">
    <property type="entry name" value="BETA-SITE APP-CLEAVING ENZYME, ISOFORM A-RELATED"/>
    <property type="match status" value="1"/>
</dbReference>
<dbReference type="Pfam" id="PF00026">
    <property type="entry name" value="Asp"/>
    <property type="match status" value="2"/>
</dbReference>
<evidence type="ECO:0000313" key="4">
    <source>
        <dbReference type="EMBL" id="KZT01387.1"/>
    </source>
</evidence>
<comment type="similarity">
    <text evidence="1">Belongs to the peptidase A1 family.</text>
</comment>
<keyword evidence="4" id="KW-0378">Hydrolase</keyword>
<reference evidence="4 5" key="1">
    <citation type="journal article" date="2016" name="Mol. Biol. Evol.">
        <title>Comparative Genomics of Early-Diverging Mushroom-Forming Fungi Provides Insights into the Origins of Lignocellulose Decay Capabilities.</title>
        <authorList>
            <person name="Nagy L.G."/>
            <person name="Riley R."/>
            <person name="Tritt A."/>
            <person name="Adam C."/>
            <person name="Daum C."/>
            <person name="Floudas D."/>
            <person name="Sun H."/>
            <person name="Yadav J.S."/>
            <person name="Pangilinan J."/>
            <person name="Larsson K.H."/>
            <person name="Matsuura K."/>
            <person name="Barry K."/>
            <person name="Labutti K."/>
            <person name="Kuo R."/>
            <person name="Ohm R.A."/>
            <person name="Bhattacharya S.S."/>
            <person name="Shirouzu T."/>
            <person name="Yoshinaga Y."/>
            <person name="Martin F.M."/>
            <person name="Grigoriev I.V."/>
            <person name="Hibbett D.S."/>
        </authorList>
    </citation>
    <scope>NUCLEOTIDE SEQUENCE [LARGE SCALE GENOMIC DNA]</scope>
    <source>
        <strain evidence="4 5">93-53</strain>
    </source>
</reference>
<dbReference type="InParanoid" id="A0A165BNW7"/>
<dbReference type="PRINTS" id="PR00792">
    <property type="entry name" value="PEPSIN"/>
</dbReference>
<dbReference type="PANTHER" id="PTHR47966:SF51">
    <property type="entry name" value="BETA-SITE APP-CLEAVING ENZYME, ISOFORM A-RELATED"/>
    <property type="match status" value="1"/>
</dbReference>
<feature type="signal peptide" evidence="2">
    <location>
        <begin position="1"/>
        <end position="21"/>
    </location>
</feature>
<dbReference type="STRING" id="1314785.A0A165BNW7"/>
<dbReference type="InterPro" id="IPR021109">
    <property type="entry name" value="Peptidase_aspartic_dom_sf"/>
</dbReference>
<keyword evidence="5" id="KW-1185">Reference proteome</keyword>
<dbReference type="GO" id="GO:0004190">
    <property type="term" value="F:aspartic-type endopeptidase activity"/>
    <property type="evidence" value="ECO:0007669"/>
    <property type="project" value="InterPro"/>
</dbReference>
<feature type="chain" id="PRO_5007855692" evidence="2">
    <location>
        <begin position="22"/>
        <end position="359"/>
    </location>
</feature>
<dbReference type="Gene3D" id="2.40.70.10">
    <property type="entry name" value="Acid Proteases"/>
    <property type="match status" value="2"/>
</dbReference>
<evidence type="ECO:0000256" key="2">
    <source>
        <dbReference type="SAM" id="SignalP"/>
    </source>
</evidence>